<keyword evidence="2" id="KW-1185">Reference proteome</keyword>
<gene>
    <name evidence="1" type="ORF">CC86DRAFT_41014</name>
</gene>
<sequence>MLHHRNRCGMAGSLSSAMLRSNSKLIGRRAELNEILHLILLVLARASPLVLQRGQGATSNVLRDEAQLMKRKISVRTSDGMHPASLHARIGYRTFPVLILADTGGTMR</sequence>
<evidence type="ECO:0000313" key="2">
    <source>
        <dbReference type="Proteomes" id="UP000799424"/>
    </source>
</evidence>
<dbReference type="Proteomes" id="UP000799424">
    <property type="component" value="Unassembled WGS sequence"/>
</dbReference>
<organism evidence="1 2">
    <name type="scientific">Ophiobolus disseminans</name>
    <dbReference type="NCBI Taxonomy" id="1469910"/>
    <lineage>
        <taxon>Eukaryota</taxon>
        <taxon>Fungi</taxon>
        <taxon>Dikarya</taxon>
        <taxon>Ascomycota</taxon>
        <taxon>Pezizomycotina</taxon>
        <taxon>Dothideomycetes</taxon>
        <taxon>Pleosporomycetidae</taxon>
        <taxon>Pleosporales</taxon>
        <taxon>Pleosporineae</taxon>
        <taxon>Phaeosphaeriaceae</taxon>
        <taxon>Ophiobolus</taxon>
    </lineage>
</organism>
<name>A0A6A6ZXI9_9PLEO</name>
<reference evidence="1" key="1">
    <citation type="journal article" date="2020" name="Stud. Mycol.">
        <title>101 Dothideomycetes genomes: a test case for predicting lifestyles and emergence of pathogens.</title>
        <authorList>
            <person name="Haridas S."/>
            <person name="Albert R."/>
            <person name="Binder M."/>
            <person name="Bloem J."/>
            <person name="Labutti K."/>
            <person name="Salamov A."/>
            <person name="Andreopoulos B."/>
            <person name="Baker S."/>
            <person name="Barry K."/>
            <person name="Bills G."/>
            <person name="Bluhm B."/>
            <person name="Cannon C."/>
            <person name="Castanera R."/>
            <person name="Culley D."/>
            <person name="Daum C."/>
            <person name="Ezra D."/>
            <person name="Gonzalez J."/>
            <person name="Henrissat B."/>
            <person name="Kuo A."/>
            <person name="Liang C."/>
            <person name="Lipzen A."/>
            <person name="Lutzoni F."/>
            <person name="Magnuson J."/>
            <person name="Mondo S."/>
            <person name="Nolan M."/>
            <person name="Ohm R."/>
            <person name="Pangilinan J."/>
            <person name="Park H.-J."/>
            <person name="Ramirez L."/>
            <person name="Alfaro M."/>
            <person name="Sun H."/>
            <person name="Tritt A."/>
            <person name="Yoshinaga Y."/>
            <person name="Zwiers L.-H."/>
            <person name="Turgeon B."/>
            <person name="Goodwin S."/>
            <person name="Spatafora J."/>
            <person name="Crous P."/>
            <person name="Grigoriev I."/>
        </authorList>
    </citation>
    <scope>NUCLEOTIDE SEQUENCE</scope>
    <source>
        <strain evidence="1">CBS 113818</strain>
    </source>
</reference>
<dbReference type="AlphaFoldDB" id="A0A6A6ZXI9"/>
<accession>A0A6A6ZXI9</accession>
<dbReference type="EMBL" id="MU006228">
    <property type="protein sequence ID" value="KAF2825259.1"/>
    <property type="molecule type" value="Genomic_DNA"/>
</dbReference>
<protein>
    <submittedName>
        <fullName evidence="1">Uncharacterized protein</fullName>
    </submittedName>
</protein>
<proteinExistence type="predicted"/>
<evidence type="ECO:0000313" key="1">
    <source>
        <dbReference type="EMBL" id="KAF2825259.1"/>
    </source>
</evidence>